<dbReference type="AlphaFoldDB" id="A0A9N9PEW2"/>
<feature type="non-terminal residue" evidence="2">
    <location>
        <position position="1"/>
    </location>
</feature>
<proteinExistence type="predicted"/>
<sequence length="67" mass="7661">VIEWEQSVNALAKDNLEAWFVSHVWTFIIDMALKDIEGMRIEKSDGGSSASKIRKNKQRKIGESVIR</sequence>
<evidence type="ECO:0000256" key="1">
    <source>
        <dbReference type="SAM" id="MobiDB-lite"/>
    </source>
</evidence>
<keyword evidence="3" id="KW-1185">Reference proteome</keyword>
<comment type="caution">
    <text evidence="2">The sequence shown here is derived from an EMBL/GenBank/DDBJ whole genome shotgun (WGS) entry which is preliminary data.</text>
</comment>
<dbReference type="Proteomes" id="UP000789405">
    <property type="component" value="Unassembled WGS sequence"/>
</dbReference>
<evidence type="ECO:0000313" key="2">
    <source>
        <dbReference type="EMBL" id="CAG8813632.1"/>
    </source>
</evidence>
<feature type="non-terminal residue" evidence="2">
    <location>
        <position position="67"/>
    </location>
</feature>
<gene>
    <name evidence="2" type="ORF">DERYTH_LOCUS25830</name>
</gene>
<dbReference type="EMBL" id="CAJVPY010050343">
    <property type="protein sequence ID" value="CAG8813632.1"/>
    <property type="molecule type" value="Genomic_DNA"/>
</dbReference>
<accession>A0A9N9PEW2</accession>
<protein>
    <submittedName>
        <fullName evidence="2">10020_t:CDS:1</fullName>
    </submittedName>
</protein>
<name>A0A9N9PEW2_9GLOM</name>
<dbReference type="OrthoDB" id="2431268at2759"/>
<evidence type="ECO:0000313" key="3">
    <source>
        <dbReference type="Proteomes" id="UP000789405"/>
    </source>
</evidence>
<feature type="region of interest" description="Disordered" evidence="1">
    <location>
        <begin position="42"/>
        <end position="67"/>
    </location>
</feature>
<reference evidence="2" key="1">
    <citation type="submission" date="2021-06" db="EMBL/GenBank/DDBJ databases">
        <authorList>
            <person name="Kallberg Y."/>
            <person name="Tangrot J."/>
            <person name="Rosling A."/>
        </authorList>
    </citation>
    <scope>NUCLEOTIDE SEQUENCE</scope>
    <source>
        <strain evidence="2">MA453B</strain>
    </source>
</reference>
<organism evidence="2 3">
    <name type="scientific">Dentiscutata erythropus</name>
    <dbReference type="NCBI Taxonomy" id="1348616"/>
    <lineage>
        <taxon>Eukaryota</taxon>
        <taxon>Fungi</taxon>
        <taxon>Fungi incertae sedis</taxon>
        <taxon>Mucoromycota</taxon>
        <taxon>Glomeromycotina</taxon>
        <taxon>Glomeromycetes</taxon>
        <taxon>Diversisporales</taxon>
        <taxon>Gigasporaceae</taxon>
        <taxon>Dentiscutata</taxon>
    </lineage>
</organism>